<dbReference type="InterPro" id="IPR039104">
    <property type="entry name" value="6PGL"/>
</dbReference>
<dbReference type="InterPro" id="IPR005900">
    <property type="entry name" value="6-phosphogluconolactonase_DevB"/>
</dbReference>
<sequence length="241" mass="28032">MNIHVSKNINELSKNFADWLVKYSNETLQKQDRFTIALSGGSTPKLLHQLLASDTYKNKIDWIKWHFFMGDERFVPETDERSNAKMCYETLLNHVPVNKAQIHFYQTENISPEESAENYETILHQYFNDKNTGLDLVILGMGDDGHTLSLFPHQSIIHETKKWVDSFWLESQEMYRITMTHPVANHAAAVAFLVSGEKKQHALKEVLNGKYNPDEYPSQIIKPTLGELHWFVDETAMNYRQ</sequence>
<dbReference type="EC" id="3.1.1.31" evidence="5 7"/>
<dbReference type="EMBL" id="CP032489">
    <property type="protein sequence ID" value="AYD46640.1"/>
    <property type="molecule type" value="Genomic_DNA"/>
</dbReference>
<dbReference type="Pfam" id="PF01182">
    <property type="entry name" value="Glucosamine_iso"/>
    <property type="match status" value="1"/>
</dbReference>
<name>A0A386HM85_9BACT</name>
<evidence type="ECO:0000313" key="10">
    <source>
        <dbReference type="Proteomes" id="UP000266118"/>
    </source>
</evidence>
<evidence type="ECO:0000256" key="6">
    <source>
        <dbReference type="ARBA" id="ARBA00020337"/>
    </source>
</evidence>
<evidence type="ECO:0000313" key="9">
    <source>
        <dbReference type="EMBL" id="AYD46640.1"/>
    </source>
</evidence>
<evidence type="ECO:0000256" key="5">
    <source>
        <dbReference type="ARBA" id="ARBA00013198"/>
    </source>
</evidence>
<feature type="domain" description="Glucosamine/galactosamine-6-phosphate isomerase" evidence="8">
    <location>
        <begin position="10"/>
        <end position="230"/>
    </location>
</feature>
<protein>
    <recommendedName>
        <fullName evidence="6 7">6-phosphogluconolactonase</fullName>
        <shortName evidence="7">6PGL</shortName>
        <ecNumber evidence="5 7">3.1.1.31</ecNumber>
    </recommendedName>
</protein>
<evidence type="ECO:0000256" key="2">
    <source>
        <dbReference type="ARBA" id="ARBA00002681"/>
    </source>
</evidence>
<dbReference type="UniPathway" id="UPA00115">
    <property type="reaction ID" value="UER00409"/>
</dbReference>
<evidence type="ECO:0000259" key="8">
    <source>
        <dbReference type="Pfam" id="PF01182"/>
    </source>
</evidence>
<dbReference type="OrthoDB" id="9810967at2"/>
<dbReference type="CDD" id="cd01400">
    <property type="entry name" value="6PGL"/>
    <property type="match status" value="1"/>
</dbReference>
<dbReference type="InterPro" id="IPR006148">
    <property type="entry name" value="Glc/Gal-6P_isomerase"/>
</dbReference>
<dbReference type="RefSeq" id="WP_119984873.1">
    <property type="nucleotide sequence ID" value="NZ_CP032489.1"/>
</dbReference>
<keyword evidence="10" id="KW-1185">Reference proteome</keyword>
<dbReference type="KEGG" id="ark:D6B99_02820"/>
<evidence type="ECO:0000256" key="1">
    <source>
        <dbReference type="ARBA" id="ARBA00000832"/>
    </source>
</evidence>
<reference evidence="9 10" key="1">
    <citation type="submission" date="2018-09" db="EMBL/GenBank/DDBJ databases">
        <title>Arachidicoccus sp. nov., a bacterium isolated from soil.</title>
        <authorList>
            <person name="Weon H.-Y."/>
            <person name="Kwon S.-W."/>
            <person name="Lee S.A."/>
        </authorList>
    </citation>
    <scope>NUCLEOTIDE SEQUENCE [LARGE SCALE GENOMIC DNA]</scope>
    <source>
        <strain evidence="9 10">KIS59-12</strain>
    </source>
</reference>
<dbReference type="SUPFAM" id="SSF100950">
    <property type="entry name" value="NagB/RpiA/CoA transferase-like"/>
    <property type="match status" value="1"/>
</dbReference>
<comment type="function">
    <text evidence="2 7">Hydrolysis of 6-phosphogluconolactone to 6-phosphogluconate.</text>
</comment>
<dbReference type="Proteomes" id="UP000266118">
    <property type="component" value="Chromosome"/>
</dbReference>
<comment type="catalytic activity">
    <reaction evidence="1 7">
        <text>6-phospho-D-glucono-1,5-lactone + H2O = 6-phospho-D-gluconate + H(+)</text>
        <dbReference type="Rhea" id="RHEA:12556"/>
        <dbReference type="ChEBI" id="CHEBI:15377"/>
        <dbReference type="ChEBI" id="CHEBI:15378"/>
        <dbReference type="ChEBI" id="CHEBI:57955"/>
        <dbReference type="ChEBI" id="CHEBI:58759"/>
        <dbReference type="EC" id="3.1.1.31"/>
    </reaction>
</comment>
<dbReference type="PANTHER" id="PTHR11054:SF0">
    <property type="entry name" value="6-PHOSPHOGLUCONOLACTONASE"/>
    <property type="match status" value="1"/>
</dbReference>
<evidence type="ECO:0000256" key="7">
    <source>
        <dbReference type="RuleBase" id="RU365095"/>
    </source>
</evidence>
<dbReference type="Gene3D" id="3.40.50.1360">
    <property type="match status" value="1"/>
</dbReference>
<gene>
    <name evidence="7 9" type="primary">pgl</name>
    <name evidence="9" type="ORF">D6B99_02820</name>
</gene>
<evidence type="ECO:0000256" key="4">
    <source>
        <dbReference type="ARBA" id="ARBA00010662"/>
    </source>
</evidence>
<keyword evidence="7 9" id="KW-0378">Hydrolase</keyword>
<comment type="similarity">
    <text evidence="4 7">Belongs to the glucosamine/galactosamine-6-phosphate isomerase family. 6-phosphogluconolactonase subfamily.</text>
</comment>
<evidence type="ECO:0000256" key="3">
    <source>
        <dbReference type="ARBA" id="ARBA00004961"/>
    </source>
</evidence>
<dbReference type="GO" id="GO:0006098">
    <property type="term" value="P:pentose-phosphate shunt"/>
    <property type="evidence" value="ECO:0007669"/>
    <property type="project" value="UniProtKB-UniPathway"/>
</dbReference>
<dbReference type="GO" id="GO:0005975">
    <property type="term" value="P:carbohydrate metabolic process"/>
    <property type="evidence" value="ECO:0007669"/>
    <property type="project" value="UniProtKB-UniRule"/>
</dbReference>
<proteinExistence type="inferred from homology"/>
<dbReference type="NCBIfam" id="TIGR01198">
    <property type="entry name" value="pgl"/>
    <property type="match status" value="1"/>
</dbReference>
<comment type="pathway">
    <text evidence="3 7">Carbohydrate degradation; pentose phosphate pathway; D-ribulose 5-phosphate from D-glucose 6-phosphate (oxidative stage): step 2/3.</text>
</comment>
<dbReference type="AlphaFoldDB" id="A0A386HM85"/>
<organism evidence="9 10">
    <name type="scientific">Arachidicoccus soli</name>
    <dbReference type="NCBI Taxonomy" id="2341117"/>
    <lineage>
        <taxon>Bacteria</taxon>
        <taxon>Pseudomonadati</taxon>
        <taxon>Bacteroidota</taxon>
        <taxon>Chitinophagia</taxon>
        <taxon>Chitinophagales</taxon>
        <taxon>Chitinophagaceae</taxon>
        <taxon>Arachidicoccus</taxon>
    </lineage>
</organism>
<dbReference type="GO" id="GO:0017057">
    <property type="term" value="F:6-phosphogluconolactonase activity"/>
    <property type="evidence" value="ECO:0007669"/>
    <property type="project" value="UniProtKB-UniRule"/>
</dbReference>
<dbReference type="InterPro" id="IPR037171">
    <property type="entry name" value="NagB/RpiA_transferase-like"/>
</dbReference>
<accession>A0A386HM85</accession>
<dbReference type="PANTHER" id="PTHR11054">
    <property type="entry name" value="6-PHOSPHOGLUCONOLACTONASE"/>
    <property type="match status" value="1"/>
</dbReference>